<gene>
    <name evidence="6" type="ORF">SAMN04489832_2148</name>
</gene>
<organism evidence="6 7">
    <name type="scientific">Micromonospora cremea</name>
    <dbReference type="NCBI Taxonomy" id="709881"/>
    <lineage>
        <taxon>Bacteria</taxon>
        <taxon>Bacillati</taxon>
        <taxon>Actinomycetota</taxon>
        <taxon>Actinomycetes</taxon>
        <taxon>Micromonosporales</taxon>
        <taxon>Micromonosporaceae</taxon>
        <taxon>Micromonospora</taxon>
    </lineage>
</organism>
<dbReference type="Proteomes" id="UP000185124">
    <property type="component" value="Unassembled WGS sequence"/>
</dbReference>
<feature type="domain" description="Nudix hydrolase" evidence="5">
    <location>
        <begin position="4"/>
        <end position="133"/>
    </location>
</feature>
<dbReference type="SUPFAM" id="SSF55811">
    <property type="entry name" value="Nudix"/>
    <property type="match status" value="1"/>
</dbReference>
<evidence type="ECO:0000256" key="1">
    <source>
        <dbReference type="ARBA" id="ARBA00001946"/>
    </source>
</evidence>
<dbReference type="PRINTS" id="PR00502">
    <property type="entry name" value="NUDIXFAMILY"/>
</dbReference>
<dbReference type="CDD" id="cd18882">
    <property type="entry name" value="NUDIX_Hydrolase"/>
    <property type="match status" value="1"/>
</dbReference>
<comment type="similarity">
    <text evidence="2 4">Belongs to the Nudix hydrolase family.</text>
</comment>
<dbReference type="AlphaFoldDB" id="A0A1N5W6G9"/>
<dbReference type="PROSITE" id="PS00893">
    <property type="entry name" value="NUDIX_BOX"/>
    <property type="match status" value="1"/>
</dbReference>
<dbReference type="GO" id="GO:0016787">
    <property type="term" value="F:hydrolase activity"/>
    <property type="evidence" value="ECO:0007669"/>
    <property type="project" value="UniProtKB-KW"/>
</dbReference>
<keyword evidence="3 4" id="KW-0378">Hydrolase</keyword>
<proteinExistence type="inferred from homology"/>
<comment type="cofactor">
    <cofactor evidence="1">
        <name>Mg(2+)</name>
        <dbReference type="ChEBI" id="CHEBI:18420"/>
    </cofactor>
</comment>
<dbReference type="OrthoDB" id="4247482at2"/>
<dbReference type="EMBL" id="FSQT01000001">
    <property type="protein sequence ID" value="SIM80065.1"/>
    <property type="molecule type" value="Genomic_DNA"/>
</dbReference>
<dbReference type="RefSeq" id="WP_074310899.1">
    <property type="nucleotide sequence ID" value="NZ_FSQT01000001.1"/>
</dbReference>
<dbReference type="STRING" id="709881.SAMN04489832_2148"/>
<dbReference type="PANTHER" id="PTHR43046:SF14">
    <property type="entry name" value="MUTT_NUDIX FAMILY PROTEIN"/>
    <property type="match status" value="1"/>
</dbReference>
<dbReference type="InterPro" id="IPR020476">
    <property type="entry name" value="Nudix_hydrolase"/>
</dbReference>
<dbReference type="Gene3D" id="3.90.79.10">
    <property type="entry name" value="Nucleoside Triphosphate Pyrophosphohydrolase"/>
    <property type="match status" value="1"/>
</dbReference>
<protein>
    <submittedName>
        <fullName evidence="6">8-oxo-dGTP diphosphatase</fullName>
    </submittedName>
</protein>
<reference evidence="7" key="1">
    <citation type="submission" date="2016-12" db="EMBL/GenBank/DDBJ databases">
        <authorList>
            <person name="Varghese N."/>
            <person name="Submissions S."/>
        </authorList>
    </citation>
    <scope>NUCLEOTIDE SEQUENCE [LARGE SCALE GENOMIC DNA]</scope>
    <source>
        <strain evidence="7">DSM 45599</strain>
    </source>
</reference>
<dbReference type="Pfam" id="PF00293">
    <property type="entry name" value="NUDIX"/>
    <property type="match status" value="1"/>
</dbReference>
<dbReference type="InterPro" id="IPR020084">
    <property type="entry name" value="NUDIX_hydrolase_CS"/>
</dbReference>
<evidence type="ECO:0000313" key="6">
    <source>
        <dbReference type="EMBL" id="SIM80065.1"/>
    </source>
</evidence>
<dbReference type="PANTHER" id="PTHR43046">
    <property type="entry name" value="GDP-MANNOSE MANNOSYL HYDROLASE"/>
    <property type="match status" value="1"/>
</dbReference>
<keyword evidence="7" id="KW-1185">Reference proteome</keyword>
<sequence length="138" mass="15311">MTSDVSQGAVALIFDDLGNLLLHLRDDIPGISWPGYWSVLGGGCDPGESPREAIERELSEEAGLTADGLVELFQVRDEFGSGQLITFFAGRWNGRPDRLTLSEGVELRFFPPQRLPDLRIPPYIRTAINRVLADDNAW</sequence>
<dbReference type="InterPro" id="IPR015797">
    <property type="entry name" value="NUDIX_hydrolase-like_dom_sf"/>
</dbReference>
<name>A0A1N5W6G9_9ACTN</name>
<dbReference type="InterPro" id="IPR000086">
    <property type="entry name" value="NUDIX_hydrolase_dom"/>
</dbReference>
<accession>A0A1N5W6G9</accession>
<evidence type="ECO:0000256" key="4">
    <source>
        <dbReference type="RuleBase" id="RU003476"/>
    </source>
</evidence>
<evidence type="ECO:0000259" key="5">
    <source>
        <dbReference type="PROSITE" id="PS51462"/>
    </source>
</evidence>
<evidence type="ECO:0000256" key="3">
    <source>
        <dbReference type="ARBA" id="ARBA00022801"/>
    </source>
</evidence>
<evidence type="ECO:0000313" key="7">
    <source>
        <dbReference type="Proteomes" id="UP000185124"/>
    </source>
</evidence>
<evidence type="ECO:0000256" key="2">
    <source>
        <dbReference type="ARBA" id="ARBA00005582"/>
    </source>
</evidence>
<dbReference type="PROSITE" id="PS51462">
    <property type="entry name" value="NUDIX"/>
    <property type="match status" value="1"/>
</dbReference>